<accession>A0AA88J3S4</accession>
<feature type="region of interest" description="Disordered" evidence="1">
    <location>
        <begin position="64"/>
        <end position="100"/>
    </location>
</feature>
<gene>
    <name evidence="2" type="ORF">TIFTF001_030161</name>
</gene>
<proteinExistence type="predicted"/>
<sequence>MNFHNMCGARDSKRERETYQVHGHGCGRLRSRVVGGGWVSRKRLEGGIAAVSRGERERELVVESRPAEMRGDRERERPEREWRLGRRENGRRGHGGGDGF</sequence>
<feature type="compositionally biased region" description="Basic and acidic residues" evidence="1">
    <location>
        <begin position="64"/>
        <end position="91"/>
    </location>
</feature>
<evidence type="ECO:0000313" key="2">
    <source>
        <dbReference type="EMBL" id="GMN61072.1"/>
    </source>
</evidence>
<dbReference type="AlphaFoldDB" id="A0AA88J3S4"/>
<evidence type="ECO:0000256" key="1">
    <source>
        <dbReference type="SAM" id="MobiDB-lite"/>
    </source>
</evidence>
<reference evidence="2" key="1">
    <citation type="submission" date="2023-07" db="EMBL/GenBank/DDBJ databases">
        <title>draft genome sequence of fig (Ficus carica).</title>
        <authorList>
            <person name="Takahashi T."/>
            <person name="Nishimura K."/>
        </authorList>
    </citation>
    <scope>NUCLEOTIDE SEQUENCE</scope>
</reference>
<dbReference type="Proteomes" id="UP001187192">
    <property type="component" value="Unassembled WGS sequence"/>
</dbReference>
<keyword evidence="3" id="KW-1185">Reference proteome</keyword>
<protein>
    <submittedName>
        <fullName evidence="2">Uncharacterized protein</fullName>
    </submittedName>
</protein>
<name>A0AA88J3S4_FICCA</name>
<dbReference type="EMBL" id="BTGU01000106">
    <property type="protein sequence ID" value="GMN61072.1"/>
    <property type="molecule type" value="Genomic_DNA"/>
</dbReference>
<comment type="caution">
    <text evidence="2">The sequence shown here is derived from an EMBL/GenBank/DDBJ whole genome shotgun (WGS) entry which is preliminary data.</text>
</comment>
<evidence type="ECO:0000313" key="3">
    <source>
        <dbReference type="Proteomes" id="UP001187192"/>
    </source>
</evidence>
<organism evidence="2 3">
    <name type="scientific">Ficus carica</name>
    <name type="common">Common fig</name>
    <dbReference type="NCBI Taxonomy" id="3494"/>
    <lineage>
        <taxon>Eukaryota</taxon>
        <taxon>Viridiplantae</taxon>
        <taxon>Streptophyta</taxon>
        <taxon>Embryophyta</taxon>
        <taxon>Tracheophyta</taxon>
        <taxon>Spermatophyta</taxon>
        <taxon>Magnoliopsida</taxon>
        <taxon>eudicotyledons</taxon>
        <taxon>Gunneridae</taxon>
        <taxon>Pentapetalae</taxon>
        <taxon>rosids</taxon>
        <taxon>fabids</taxon>
        <taxon>Rosales</taxon>
        <taxon>Moraceae</taxon>
        <taxon>Ficeae</taxon>
        <taxon>Ficus</taxon>
    </lineage>
</organism>